<dbReference type="InterPro" id="IPR036864">
    <property type="entry name" value="Zn2-C6_fun-type_DNA-bd_sf"/>
</dbReference>
<dbReference type="SUPFAM" id="SSF57701">
    <property type="entry name" value="Zn2/Cys6 DNA-binding domain"/>
    <property type="match status" value="1"/>
</dbReference>
<keyword evidence="4" id="KW-0804">Transcription</keyword>
<dbReference type="SMART" id="SM00066">
    <property type="entry name" value="GAL4"/>
    <property type="match status" value="1"/>
</dbReference>
<dbReference type="PROSITE" id="PS50048">
    <property type="entry name" value="ZN2_CY6_FUNGAL_2"/>
    <property type="match status" value="1"/>
</dbReference>
<evidence type="ECO:0000313" key="8">
    <source>
        <dbReference type="EMBL" id="KIW73020.1"/>
    </source>
</evidence>
<dbReference type="HOGENOM" id="CLU_026660_1_0_1"/>
<comment type="subcellular location">
    <subcellularLocation>
        <location evidence="1">Nucleus</location>
    </subcellularLocation>
</comment>
<sequence>MSNADLAATMLAMYGSYPIASTFEVTDSSPESGKSEVPAYSAAVNLDSSAKRHAACDECRKRKLKCSGDPIGCERCVKQKLTCHYSAQKQMGRPRKRQKTGDAPLGDEVPLMRLPDSAGPWSRQPVHTPPPGALEPVVDPDLTEKDIERTNFQNICNASIAQTVKRNAAEARAAPGGSAACCKSGHVQPSSQSSSNTSAYDVPRTLKEGGDIATVTLYPPDVSQWPDFSDMAMLPVVVTDRNEREKPFRAGHDGTSSDPGPIAQATLYSDHLAGPDADPSTLSQLPTVPACPCLPNLYLTLSTLSTLSAFPVSSGMIDTLLNAHRTCRSVIYCPVCPQKVQTGSQNVFLSTMLVTVLADHWHRVKKAGAKELKLGFGSFDSESMETTAPMGIREDLEWRTFGYHIIRAFVFGDHPIPDPPNSTTSFSKRKPHILPTHISSEDSDTSTTYTLDSLVHALERRQKQWHDVEPYHNSREFPPKLGHHGSHSDVHGHAHGLPRGYAPGMTLEDVKRCEDEHRASGGADEGLLCMRIVKHSRIMMNSLECSVPRVEG</sequence>
<dbReference type="GO" id="GO:0045944">
    <property type="term" value="P:positive regulation of transcription by RNA polymerase II"/>
    <property type="evidence" value="ECO:0007669"/>
    <property type="project" value="TreeGrafter"/>
</dbReference>
<evidence type="ECO:0000256" key="1">
    <source>
        <dbReference type="ARBA" id="ARBA00004123"/>
    </source>
</evidence>
<dbReference type="CDD" id="cd00067">
    <property type="entry name" value="GAL4"/>
    <property type="match status" value="1"/>
</dbReference>
<dbReference type="GO" id="GO:0043565">
    <property type="term" value="F:sequence-specific DNA binding"/>
    <property type="evidence" value="ECO:0007669"/>
    <property type="project" value="TreeGrafter"/>
</dbReference>
<evidence type="ECO:0000256" key="5">
    <source>
        <dbReference type="ARBA" id="ARBA00023242"/>
    </source>
</evidence>
<dbReference type="PANTHER" id="PTHR47540:SF4">
    <property type="entry name" value="TRANSCRIPTION FACTOR RGLT"/>
    <property type="match status" value="1"/>
</dbReference>
<feature type="domain" description="Zn(2)-C6 fungal-type" evidence="7">
    <location>
        <begin position="55"/>
        <end position="85"/>
    </location>
</feature>
<dbReference type="AlphaFoldDB" id="A0A0D2G2M3"/>
<dbReference type="EMBL" id="KN846956">
    <property type="protein sequence ID" value="KIW73020.1"/>
    <property type="molecule type" value="Genomic_DNA"/>
</dbReference>
<organism evidence="8 9">
    <name type="scientific">Phialophora macrospora</name>
    <dbReference type="NCBI Taxonomy" id="1851006"/>
    <lineage>
        <taxon>Eukaryota</taxon>
        <taxon>Fungi</taxon>
        <taxon>Dikarya</taxon>
        <taxon>Ascomycota</taxon>
        <taxon>Pezizomycotina</taxon>
        <taxon>Eurotiomycetes</taxon>
        <taxon>Chaetothyriomycetidae</taxon>
        <taxon>Chaetothyriales</taxon>
        <taxon>Herpotrichiellaceae</taxon>
        <taxon>Phialophora</taxon>
    </lineage>
</organism>
<evidence type="ECO:0000259" key="7">
    <source>
        <dbReference type="PROSITE" id="PS50048"/>
    </source>
</evidence>
<keyword evidence="5" id="KW-0539">Nucleus</keyword>
<dbReference type="STRING" id="5601.A0A0D2G2M3"/>
<keyword evidence="3" id="KW-0238">DNA-binding</keyword>
<dbReference type="Proteomes" id="UP000054266">
    <property type="component" value="Unassembled WGS sequence"/>
</dbReference>
<dbReference type="Gene3D" id="4.10.240.10">
    <property type="entry name" value="Zn(2)-C6 fungal-type DNA-binding domain"/>
    <property type="match status" value="1"/>
</dbReference>
<keyword evidence="9" id="KW-1185">Reference proteome</keyword>
<keyword evidence="2" id="KW-0805">Transcription regulation</keyword>
<dbReference type="GO" id="GO:0000981">
    <property type="term" value="F:DNA-binding transcription factor activity, RNA polymerase II-specific"/>
    <property type="evidence" value="ECO:0007669"/>
    <property type="project" value="InterPro"/>
</dbReference>
<gene>
    <name evidence="8" type="ORF">PV04_01175</name>
</gene>
<accession>A0A0D2G2M3</accession>
<proteinExistence type="predicted"/>
<name>A0A0D2G2M3_9EURO</name>
<dbReference type="PROSITE" id="PS00463">
    <property type="entry name" value="ZN2_CY6_FUNGAL_1"/>
    <property type="match status" value="1"/>
</dbReference>
<feature type="region of interest" description="Disordered" evidence="6">
    <location>
        <begin position="176"/>
        <end position="201"/>
    </location>
</feature>
<dbReference type="InterPro" id="IPR051711">
    <property type="entry name" value="Stress_Response_Reg"/>
</dbReference>
<evidence type="ECO:0000256" key="2">
    <source>
        <dbReference type="ARBA" id="ARBA00023015"/>
    </source>
</evidence>
<protein>
    <recommendedName>
        <fullName evidence="7">Zn(2)-C6 fungal-type domain-containing protein</fullName>
    </recommendedName>
</protein>
<evidence type="ECO:0000256" key="3">
    <source>
        <dbReference type="ARBA" id="ARBA00023125"/>
    </source>
</evidence>
<dbReference type="GO" id="GO:0005634">
    <property type="term" value="C:nucleus"/>
    <property type="evidence" value="ECO:0007669"/>
    <property type="project" value="UniProtKB-SubCell"/>
</dbReference>
<dbReference type="GO" id="GO:0008270">
    <property type="term" value="F:zinc ion binding"/>
    <property type="evidence" value="ECO:0007669"/>
    <property type="project" value="InterPro"/>
</dbReference>
<dbReference type="PANTHER" id="PTHR47540">
    <property type="entry name" value="THIAMINE REPRESSIBLE GENES REGULATORY PROTEIN THI5"/>
    <property type="match status" value="1"/>
</dbReference>
<feature type="region of interest" description="Disordered" evidence="6">
    <location>
        <begin position="119"/>
        <end position="138"/>
    </location>
</feature>
<evidence type="ECO:0000256" key="4">
    <source>
        <dbReference type="ARBA" id="ARBA00023163"/>
    </source>
</evidence>
<reference evidence="8 9" key="1">
    <citation type="submission" date="2015-01" db="EMBL/GenBank/DDBJ databases">
        <title>The Genome Sequence of Capronia semiimmersa CBS27337.</title>
        <authorList>
            <consortium name="The Broad Institute Genomics Platform"/>
            <person name="Cuomo C."/>
            <person name="de Hoog S."/>
            <person name="Gorbushina A."/>
            <person name="Stielow B."/>
            <person name="Teixiera M."/>
            <person name="Abouelleil A."/>
            <person name="Chapman S.B."/>
            <person name="Priest M."/>
            <person name="Young S.K."/>
            <person name="Wortman J."/>
            <person name="Nusbaum C."/>
            <person name="Birren B."/>
        </authorList>
    </citation>
    <scope>NUCLEOTIDE SEQUENCE [LARGE SCALE GENOMIC DNA]</scope>
    <source>
        <strain evidence="8 9">CBS 27337</strain>
    </source>
</reference>
<evidence type="ECO:0000256" key="6">
    <source>
        <dbReference type="SAM" id="MobiDB-lite"/>
    </source>
</evidence>
<feature type="region of interest" description="Disordered" evidence="6">
    <location>
        <begin position="90"/>
        <end position="111"/>
    </location>
</feature>
<dbReference type="Pfam" id="PF00172">
    <property type="entry name" value="Zn_clus"/>
    <property type="match status" value="1"/>
</dbReference>
<evidence type="ECO:0000313" key="9">
    <source>
        <dbReference type="Proteomes" id="UP000054266"/>
    </source>
</evidence>
<dbReference type="InterPro" id="IPR001138">
    <property type="entry name" value="Zn2Cys6_DnaBD"/>
</dbReference>